<evidence type="ECO:0000259" key="3">
    <source>
        <dbReference type="Pfam" id="PF21789"/>
    </source>
</evidence>
<comment type="caution">
    <text evidence="4">The sequence shown here is derived from an EMBL/GenBank/DDBJ whole genome shotgun (WGS) entry which is preliminary data.</text>
</comment>
<protein>
    <recommendedName>
        <fullName evidence="6">Transposable element P transposase</fullName>
    </recommendedName>
</protein>
<dbReference type="InterPro" id="IPR048367">
    <property type="entry name" value="TNP-like_RNaseH_C"/>
</dbReference>
<name>A0AA38HU64_9CUCU</name>
<gene>
    <name evidence="4" type="ORF">Zmor_026336</name>
</gene>
<dbReference type="PANTHER" id="PTHR47577">
    <property type="entry name" value="THAP DOMAIN-CONTAINING PROTEIN 6"/>
    <property type="match status" value="1"/>
</dbReference>
<evidence type="ECO:0000313" key="5">
    <source>
        <dbReference type="Proteomes" id="UP001168821"/>
    </source>
</evidence>
<dbReference type="EMBL" id="JALNTZ010000008">
    <property type="protein sequence ID" value="KAJ3643636.1"/>
    <property type="molecule type" value="Genomic_DNA"/>
</dbReference>
<feature type="domain" description="Transposable element P transposase-like GTP-binding insertion" evidence="2">
    <location>
        <begin position="96"/>
        <end position="212"/>
    </location>
</feature>
<dbReference type="Pfam" id="PF21788">
    <property type="entry name" value="TNP-like_GBD"/>
    <property type="match status" value="1"/>
</dbReference>
<proteinExistence type="predicted"/>
<feature type="domain" description="Transposable element P transposase-like RNase H C-terminal" evidence="3">
    <location>
        <begin position="289"/>
        <end position="321"/>
    </location>
</feature>
<evidence type="ECO:0000259" key="1">
    <source>
        <dbReference type="Pfam" id="PF21787"/>
    </source>
</evidence>
<dbReference type="InterPro" id="IPR048366">
    <property type="entry name" value="TNP-like_GBD"/>
</dbReference>
<dbReference type="Proteomes" id="UP001168821">
    <property type="component" value="Unassembled WGS sequence"/>
</dbReference>
<accession>A0AA38HU64</accession>
<dbReference type="Pfam" id="PF21789">
    <property type="entry name" value="TNP-like_RNaseH_C"/>
    <property type="match status" value="1"/>
</dbReference>
<evidence type="ECO:0000313" key="4">
    <source>
        <dbReference type="EMBL" id="KAJ3643636.1"/>
    </source>
</evidence>
<dbReference type="Pfam" id="PF21787">
    <property type="entry name" value="TNP-like_RNaseH_N"/>
    <property type="match status" value="1"/>
</dbReference>
<dbReference type="InterPro" id="IPR048365">
    <property type="entry name" value="TNP-like_RNaseH_N"/>
</dbReference>
<keyword evidence="5" id="KW-1185">Reference proteome</keyword>
<dbReference type="AlphaFoldDB" id="A0AA38HU64"/>
<feature type="domain" description="Transposable element P transposase-like RNase H" evidence="1">
    <location>
        <begin position="1"/>
        <end position="63"/>
    </location>
</feature>
<dbReference type="PANTHER" id="PTHR47577:SF2">
    <property type="entry name" value="THAP DOMAIN CONTAINING 9"/>
    <property type="match status" value="1"/>
</dbReference>
<organism evidence="4 5">
    <name type="scientific">Zophobas morio</name>
    <dbReference type="NCBI Taxonomy" id="2755281"/>
    <lineage>
        <taxon>Eukaryota</taxon>
        <taxon>Metazoa</taxon>
        <taxon>Ecdysozoa</taxon>
        <taxon>Arthropoda</taxon>
        <taxon>Hexapoda</taxon>
        <taxon>Insecta</taxon>
        <taxon>Pterygota</taxon>
        <taxon>Neoptera</taxon>
        <taxon>Endopterygota</taxon>
        <taxon>Coleoptera</taxon>
        <taxon>Polyphaga</taxon>
        <taxon>Cucujiformia</taxon>
        <taxon>Tenebrionidae</taxon>
        <taxon>Zophobas</taxon>
    </lineage>
</organism>
<reference evidence="4" key="1">
    <citation type="journal article" date="2023" name="G3 (Bethesda)">
        <title>Whole genome assemblies of Zophobas morio and Tenebrio molitor.</title>
        <authorList>
            <person name="Kaur S."/>
            <person name="Stinson S.A."/>
            <person name="diCenzo G.C."/>
        </authorList>
    </citation>
    <scope>NUCLEOTIDE SEQUENCE</scope>
    <source>
        <strain evidence="4">QUZm001</strain>
    </source>
</reference>
<sequence>MIKGIKREWKQPLLYTFSSGPVKTIDLARIIKQVVKQCQDAGLKIIASVSDQGTNNQAVINYLMKSSIGTNVQIGDKIKFFKINEQKIIHIYDPPHLLKGIRNNLLKYKLIWKIQDKEPLSAQWSDIQKAYQLDKCSTDLRAMPKLTEGHVNPKKIRKMKVSCAAQVFSHTVASVLGLMTKIGDSGLDEEAIGTSKVLSFFNKLFDSVNGRVLKPMKRNFLRCAVTERSKHLKFWQCARNNLRNMHFEKGGKKFIPPSLKNWEITLNGLEEIFKILKSHGLTFFKPRVFNQDPLENFFGQIRQQGARNTNPTVTQFKIHFKTLLFNNLTTTHSISANCEIDNSEEILTSVRQFITQGLSEDDETEEIETTDENLLISPGPEFSYIDKISMGYVSGFVVKQLKAIETCIKCEKNLTTVNKNEWHDLVVAKEFKDSVPNKLKYCTPKLIIGLSSCYHVLQKLTPKYCFKKSGYEILKNSVKMNVNFEFNDNCEHMGDIKEFLISKFTELVCYNWAGGINKVLSGKDERNRHRNDDAIYIAAKKYYEKRKKK</sequence>
<evidence type="ECO:0008006" key="6">
    <source>
        <dbReference type="Google" id="ProtNLM"/>
    </source>
</evidence>
<evidence type="ECO:0000259" key="2">
    <source>
        <dbReference type="Pfam" id="PF21788"/>
    </source>
</evidence>